<keyword evidence="1" id="KW-0677">Repeat</keyword>
<dbReference type="AlphaFoldDB" id="A0AAD1D6R2"/>
<dbReference type="EMBL" id="AP018711">
    <property type="protein sequence ID" value="BBE33781.1"/>
    <property type="molecule type" value="Genomic_DNA"/>
</dbReference>
<sequence>MSMLAALILMQVVAPLPASPHAATTPSEQALYADCVRAANEGVPGAIDAATQWKNGTGGVPARHCLGLAYMGANRPADAARAFEDAARVAEAQGNPAAAELYGQAGNALLLAEEYARAEVVLSNALVLAARQGGKAKGELLIDRARAREAQGNSTGARTDLEEAVTLAPDDAAGWLLLGVLARREERLEAARPALANALRLAPGDPDVQLEAGNMAAMDGDYAKARALWNAAVRAGRDTPTGKAADAALLRNPE</sequence>
<dbReference type="SMART" id="SM00028">
    <property type="entry name" value="TPR"/>
    <property type="match status" value="5"/>
</dbReference>
<evidence type="ECO:0000256" key="1">
    <source>
        <dbReference type="ARBA" id="ARBA00022737"/>
    </source>
</evidence>
<dbReference type="InterPro" id="IPR051012">
    <property type="entry name" value="CellSynth/LPSAsmb/PSIAsmb"/>
</dbReference>
<dbReference type="PANTHER" id="PTHR45586:SF1">
    <property type="entry name" value="LIPOPOLYSACCHARIDE ASSEMBLY PROTEIN B"/>
    <property type="match status" value="1"/>
</dbReference>
<dbReference type="RefSeq" id="WP_121047374.1">
    <property type="nucleotide sequence ID" value="NZ_AP018711.1"/>
</dbReference>
<dbReference type="Proteomes" id="UP000276029">
    <property type="component" value="Unassembled WGS sequence"/>
</dbReference>
<evidence type="ECO:0000256" key="3">
    <source>
        <dbReference type="SAM" id="SignalP"/>
    </source>
</evidence>
<keyword evidence="3" id="KW-0732">Signal</keyword>
<evidence type="ECO:0000313" key="6">
    <source>
        <dbReference type="Proteomes" id="UP000275727"/>
    </source>
</evidence>
<feature type="signal peptide" evidence="3">
    <location>
        <begin position="1"/>
        <end position="22"/>
    </location>
</feature>
<feature type="chain" id="PRO_5042197070" evidence="3">
    <location>
        <begin position="23"/>
        <end position="254"/>
    </location>
</feature>
<dbReference type="KEGG" id="smic:SmB9_14390"/>
<accession>A0AAD1D6R2</accession>
<dbReference type="PANTHER" id="PTHR45586">
    <property type="entry name" value="TPR REPEAT-CONTAINING PROTEIN PA4667"/>
    <property type="match status" value="1"/>
</dbReference>
<proteinExistence type="predicted"/>
<keyword evidence="2" id="KW-0802">TPR repeat</keyword>
<dbReference type="EMBL" id="RBWX01000007">
    <property type="protein sequence ID" value="RKS90865.1"/>
    <property type="molecule type" value="Genomic_DNA"/>
</dbReference>
<dbReference type="Pfam" id="PF13432">
    <property type="entry name" value="TPR_16"/>
    <property type="match status" value="2"/>
</dbReference>
<reference evidence="5 7" key="2">
    <citation type="submission" date="2018-10" db="EMBL/GenBank/DDBJ databases">
        <title>Genomic Encyclopedia of Type Strains, Phase IV (KMG-IV): sequencing the most valuable type-strain genomes for metagenomic binning, comparative biology and taxonomic classification.</title>
        <authorList>
            <person name="Goeker M."/>
        </authorList>
    </citation>
    <scope>NUCLEOTIDE SEQUENCE [LARGE SCALE GENOMIC DNA]</scope>
    <source>
        <strain evidence="5 7">DSM 19791</strain>
    </source>
</reference>
<dbReference type="Proteomes" id="UP000275727">
    <property type="component" value="Chromosome"/>
</dbReference>
<name>A0AAD1D6R2_SPHMI</name>
<protein>
    <submittedName>
        <fullName evidence="5">Tetratricopeptide repeat protein</fullName>
    </submittedName>
</protein>
<keyword evidence="7" id="KW-1185">Reference proteome</keyword>
<evidence type="ECO:0000313" key="4">
    <source>
        <dbReference type="EMBL" id="BBE33781.1"/>
    </source>
</evidence>
<gene>
    <name evidence="5" type="ORF">DFR51_0407</name>
    <name evidence="4" type="ORF">SmB9_14390</name>
</gene>
<evidence type="ECO:0000256" key="2">
    <source>
        <dbReference type="ARBA" id="ARBA00022803"/>
    </source>
</evidence>
<organism evidence="4 6">
    <name type="scientific">Sphingosinicella microcystinivorans</name>
    <dbReference type="NCBI Taxonomy" id="335406"/>
    <lineage>
        <taxon>Bacteria</taxon>
        <taxon>Pseudomonadati</taxon>
        <taxon>Pseudomonadota</taxon>
        <taxon>Alphaproteobacteria</taxon>
        <taxon>Sphingomonadales</taxon>
        <taxon>Sphingosinicellaceae</taxon>
        <taxon>Sphingosinicella</taxon>
    </lineage>
</organism>
<evidence type="ECO:0000313" key="5">
    <source>
        <dbReference type="EMBL" id="RKS90865.1"/>
    </source>
</evidence>
<dbReference type="SUPFAM" id="SSF48452">
    <property type="entry name" value="TPR-like"/>
    <property type="match status" value="1"/>
</dbReference>
<dbReference type="InterPro" id="IPR019734">
    <property type="entry name" value="TPR_rpt"/>
</dbReference>
<dbReference type="Gene3D" id="1.25.40.10">
    <property type="entry name" value="Tetratricopeptide repeat domain"/>
    <property type="match status" value="1"/>
</dbReference>
<reference evidence="4 6" key="1">
    <citation type="submission" date="2018-06" db="EMBL/GenBank/DDBJ databases">
        <title>Complete Genome Sequence of the Microcystin-Degrading Bacterium Sphingosinicella microcystinivorans Strain B-9.</title>
        <authorList>
            <person name="Jin H."/>
            <person name="Nishizawa T."/>
            <person name="Guo Y."/>
            <person name="Nishizawa A."/>
            <person name="Park H."/>
            <person name="Kato H."/>
            <person name="Tsuji K."/>
            <person name="Harada K."/>
        </authorList>
    </citation>
    <scope>NUCLEOTIDE SEQUENCE [LARGE SCALE GENOMIC DNA]</scope>
    <source>
        <strain evidence="4 6">B9</strain>
    </source>
</reference>
<dbReference type="InterPro" id="IPR011990">
    <property type="entry name" value="TPR-like_helical_dom_sf"/>
</dbReference>
<evidence type="ECO:0000313" key="7">
    <source>
        <dbReference type="Proteomes" id="UP000276029"/>
    </source>
</evidence>